<evidence type="ECO:0000256" key="4">
    <source>
        <dbReference type="ARBA" id="ARBA00023163"/>
    </source>
</evidence>
<dbReference type="GO" id="GO:0003700">
    <property type="term" value="F:DNA-binding transcription factor activity"/>
    <property type="evidence" value="ECO:0007669"/>
    <property type="project" value="InterPro"/>
</dbReference>
<dbReference type="SUPFAM" id="SSF46785">
    <property type="entry name" value="Winged helix' DNA-binding domain"/>
    <property type="match status" value="1"/>
</dbReference>
<dbReference type="Pfam" id="PF00126">
    <property type="entry name" value="HTH_1"/>
    <property type="match status" value="1"/>
</dbReference>
<keyword evidence="7" id="KW-1185">Reference proteome</keyword>
<keyword evidence="4" id="KW-0804">Transcription</keyword>
<dbReference type="Proteomes" id="UP001162834">
    <property type="component" value="Chromosome"/>
</dbReference>
<dbReference type="GO" id="GO:0000976">
    <property type="term" value="F:transcription cis-regulatory region binding"/>
    <property type="evidence" value="ECO:0007669"/>
    <property type="project" value="TreeGrafter"/>
</dbReference>
<dbReference type="Pfam" id="PF03466">
    <property type="entry name" value="LysR_substrate"/>
    <property type="match status" value="1"/>
</dbReference>
<organism evidence="6 7">
    <name type="scientific">Capillimicrobium parvum</name>
    <dbReference type="NCBI Taxonomy" id="2884022"/>
    <lineage>
        <taxon>Bacteria</taxon>
        <taxon>Bacillati</taxon>
        <taxon>Actinomycetota</taxon>
        <taxon>Thermoleophilia</taxon>
        <taxon>Solirubrobacterales</taxon>
        <taxon>Capillimicrobiaceae</taxon>
        <taxon>Capillimicrobium</taxon>
    </lineage>
</organism>
<accession>A0A9E6Y1M9</accession>
<comment type="similarity">
    <text evidence="1">Belongs to the LysR transcriptional regulatory family.</text>
</comment>
<gene>
    <name evidence="6" type="primary">argP_2</name>
    <name evidence="6" type="ORF">DSM104329_04982</name>
</gene>
<reference evidence="6" key="1">
    <citation type="journal article" date="2022" name="Int. J. Syst. Evol. Microbiol.">
        <title>Pseudomonas aegrilactucae sp. nov. and Pseudomonas morbosilactucae sp. nov., pathogens causing bacterial rot of lettuce in Japan.</title>
        <authorList>
            <person name="Sawada H."/>
            <person name="Fujikawa T."/>
            <person name="Satou M."/>
        </authorList>
    </citation>
    <scope>NUCLEOTIDE SEQUENCE</scope>
    <source>
        <strain evidence="6">0166_1</strain>
    </source>
</reference>
<feature type="domain" description="HTH lysR-type" evidence="5">
    <location>
        <begin position="13"/>
        <end position="65"/>
    </location>
</feature>
<dbReference type="Gene3D" id="1.10.10.10">
    <property type="entry name" value="Winged helix-like DNA-binding domain superfamily/Winged helix DNA-binding domain"/>
    <property type="match status" value="1"/>
</dbReference>
<dbReference type="InterPro" id="IPR000847">
    <property type="entry name" value="LysR_HTH_N"/>
</dbReference>
<name>A0A9E6Y1M9_9ACTN</name>
<evidence type="ECO:0000313" key="6">
    <source>
        <dbReference type="EMBL" id="UGS38552.1"/>
    </source>
</evidence>
<keyword evidence="3" id="KW-0238">DNA-binding</keyword>
<dbReference type="RefSeq" id="WP_259312573.1">
    <property type="nucleotide sequence ID" value="NZ_CP087164.1"/>
</dbReference>
<dbReference type="InterPro" id="IPR036390">
    <property type="entry name" value="WH_DNA-bd_sf"/>
</dbReference>
<sequence>MANTDPRLPGAELAAFTAAVETGTVRGAAEALNLTQSAATKRIAALERRAGAPLLVRSRLGVTPTELGRLLYPEAKHALAALAAVERVIADHGAGAEAPLRLAASQTLGEFVVPGWLAAFRVADGRGRVELDVANSPAVLAELRAGDVDLGFVEGADPLDDFDTLVLLRDEIVAVVAIGHPWARRERPVHARELAREPYLTREQGSGTRAVAEAALAEAGVTLVPSLEAASTQSLKRAVLDGGFTLVSRLAVEPAEEDTLTALSVSGADLWRELRAVRLRNRAVTPVARRFWTFLSARAMGGG</sequence>
<evidence type="ECO:0000313" key="7">
    <source>
        <dbReference type="Proteomes" id="UP001162834"/>
    </source>
</evidence>
<dbReference type="KEGG" id="sbae:DSM104329_04982"/>
<dbReference type="InterPro" id="IPR005119">
    <property type="entry name" value="LysR_subst-bd"/>
</dbReference>
<evidence type="ECO:0000256" key="3">
    <source>
        <dbReference type="ARBA" id="ARBA00023125"/>
    </source>
</evidence>
<dbReference type="PRINTS" id="PR00039">
    <property type="entry name" value="HTHLYSR"/>
</dbReference>
<proteinExistence type="inferred from homology"/>
<dbReference type="InterPro" id="IPR036388">
    <property type="entry name" value="WH-like_DNA-bd_sf"/>
</dbReference>
<dbReference type="SUPFAM" id="SSF53850">
    <property type="entry name" value="Periplasmic binding protein-like II"/>
    <property type="match status" value="1"/>
</dbReference>
<protein>
    <submittedName>
        <fullName evidence="6">HTH-type transcriptional regulator ArgP</fullName>
    </submittedName>
</protein>
<evidence type="ECO:0000259" key="5">
    <source>
        <dbReference type="PROSITE" id="PS50931"/>
    </source>
</evidence>
<keyword evidence="2" id="KW-0805">Transcription regulation</keyword>
<evidence type="ECO:0000256" key="2">
    <source>
        <dbReference type="ARBA" id="ARBA00023015"/>
    </source>
</evidence>
<dbReference type="PANTHER" id="PTHR30126">
    <property type="entry name" value="HTH-TYPE TRANSCRIPTIONAL REGULATOR"/>
    <property type="match status" value="1"/>
</dbReference>
<dbReference type="PANTHER" id="PTHR30126:SF39">
    <property type="entry name" value="HTH-TYPE TRANSCRIPTIONAL REGULATOR CYSL"/>
    <property type="match status" value="1"/>
</dbReference>
<dbReference type="PROSITE" id="PS50931">
    <property type="entry name" value="HTH_LYSR"/>
    <property type="match status" value="1"/>
</dbReference>
<dbReference type="AlphaFoldDB" id="A0A9E6Y1M9"/>
<dbReference type="EMBL" id="CP087164">
    <property type="protein sequence ID" value="UGS38552.1"/>
    <property type="molecule type" value="Genomic_DNA"/>
</dbReference>
<dbReference type="Gene3D" id="3.40.190.290">
    <property type="match status" value="1"/>
</dbReference>
<evidence type="ECO:0000256" key="1">
    <source>
        <dbReference type="ARBA" id="ARBA00009437"/>
    </source>
</evidence>